<sequence length="109" mass="12088">MIGFSGVLILQLIAVDVAGAMLTGLLLAFGWVMLKDGMCEMPKYALIYAVLCGLNFFFEILPLFSELNGRVTRLCPVDKSVRFVKSSGILFYDVLCFPLNFQLNLAVKN</sequence>
<evidence type="ECO:0000313" key="4">
    <source>
        <dbReference type="Proteomes" id="UP001152797"/>
    </source>
</evidence>
<proteinExistence type="predicted"/>
<feature type="transmembrane region" description="Helical" evidence="1">
    <location>
        <begin position="6"/>
        <end position="32"/>
    </location>
</feature>
<gene>
    <name evidence="2" type="ORF">C1SCF055_LOCUS20754</name>
</gene>
<feature type="transmembrane region" description="Helical" evidence="1">
    <location>
        <begin position="44"/>
        <end position="64"/>
    </location>
</feature>
<protein>
    <submittedName>
        <fullName evidence="2">Uncharacterized protein</fullName>
    </submittedName>
</protein>
<keyword evidence="1" id="KW-0472">Membrane</keyword>
<reference evidence="3 4" key="2">
    <citation type="submission" date="2024-05" db="EMBL/GenBank/DDBJ databases">
        <authorList>
            <person name="Chen Y."/>
            <person name="Shah S."/>
            <person name="Dougan E. K."/>
            <person name="Thang M."/>
            <person name="Chan C."/>
        </authorList>
    </citation>
    <scope>NUCLEOTIDE SEQUENCE [LARGE SCALE GENOMIC DNA]</scope>
</reference>
<evidence type="ECO:0000313" key="3">
    <source>
        <dbReference type="EMBL" id="CAL4781390.1"/>
    </source>
</evidence>
<organism evidence="2">
    <name type="scientific">Cladocopium goreaui</name>
    <dbReference type="NCBI Taxonomy" id="2562237"/>
    <lineage>
        <taxon>Eukaryota</taxon>
        <taxon>Sar</taxon>
        <taxon>Alveolata</taxon>
        <taxon>Dinophyceae</taxon>
        <taxon>Suessiales</taxon>
        <taxon>Symbiodiniaceae</taxon>
        <taxon>Cladocopium</taxon>
    </lineage>
</organism>
<keyword evidence="1" id="KW-1133">Transmembrane helix</keyword>
<comment type="caution">
    <text evidence="2">The sequence shown here is derived from an EMBL/GenBank/DDBJ whole genome shotgun (WGS) entry which is preliminary data.</text>
</comment>
<reference evidence="2" key="1">
    <citation type="submission" date="2022-10" db="EMBL/GenBank/DDBJ databases">
        <authorList>
            <person name="Chen Y."/>
            <person name="Dougan E. K."/>
            <person name="Chan C."/>
            <person name="Rhodes N."/>
            <person name="Thang M."/>
        </authorList>
    </citation>
    <scope>NUCLEOTIDE SEQUENCE</scope>
</reference>
<name>A0A9P1CNE7_9DINO</name>
<dbReference type="AlphaFoldDB" id="A0A9P1CNE7"/>
<dbReference type="OrthoDB" id="10489397at2759"/>
<keyword evidence="1" id="KW-0812">Transmembrane</keyword>
<evidence type="ECO:0000313" key="2">
    <source>
        <dbReference type="EMBL" id="CAI3994078.1"/>
    </source>
</evidence>
<dbReference type="EMBL" id="CAMXCT010001906">
    <property type="protein sequence ID" value="CAI3994078.1"/>
    <property type="molecule type" value="Genomic_DNA"/>
</dbReference>
<dbReference type="Proteomes" id="UP001152797">
    <property type="component" value="Unassembled WGS sequence"/>
</dbReference>
<accession>A0A9P1CNE7</accession>
<keyword evidence="4" id="KW-1185">Reference proteome</keyword>
<dbReference type="EMBL" id="CAMXCT030001906">
    <property type="protein sequence ID" value="CAL4781390.1"/>
    <property type="molecule type" value="Genomic_DNA"/>
</dbReference>
<evidence type="ECO:0000256" key="1">
    <source>
        <dbReference type="SAM" id="Phobius"/>
    </source>
</evidence>
<dbReference type="EMBL" id="CAMXCT020001906">
    <property type="protein sequence ID" value="CAL1147453.1"/>
    <property type="molecule type" value="Genomic_DNA"/>
</dbReference>